<feature type="domain" description="Toprim" evidence="12">
    <location>
        <begin position="3"/>
        <end position="119"/>
    </location>
</feature>
<evidence type="ECO:0000259" key="13">
    <source>
        <dbReference type="PROSITE" id="PS52039"/>
    </source>
</evidence>
<dbReference type="PROSITE" id="PS50880">
    <property type="entry name" value="TOPRIM"/>
    <property type="match status" value="1"/>
</dbReference>
<keyword evidence="4" id="KW-0863">Zinc-finger</keyword>
<dbReference type="InterPro" id="IPR023406">
    <property type="entry name" value="Topo_IA_AS"/>
</dbReference>
<keyword evidence="8 10" id="KW-0238">DNA-binding</keyword>
<dbReference type="SUPFAM" id="SSF57783">
    <property type="entry name" value="Zinc beta-ribbon"/>
    <property type="match status" value="2"/>
</dbReference>
<dbReference type="GO" id="GO:0008270">
    <property type="term" value="F:zinc ion binding"/>
    <property type="evidence" value="ECO:0007669"/>
    <property type="project" value="UniProtKB-KW"/>
</dbReference>
<evidence type="ECO:0000256" key="9">
    <source>
        <dbReference type="ARBA" id="ARBA00023235"/>
    </source>
</evidence>
<feature type="domain" description="Topo IA-type catalytic" evidence="13">
    <location>
        <begin position="135"/>
        <end position="589"/>
    </location>
</feature>
<comment type="catalytic activity">
    <reaction evidence="1 10">
        <text>ATP-independent breakage of single-stranded DNA, followed by passage and rejoining.</text>
        <dbReference type="EC" id="5.6.2.1"/>
    </reaction>
</comment>
<dbReference type="InterPro" id="IPR013826">
    <property type="entry name" value="Topo_IA_cen_sub3"/>
</dbReference>
<dbReference type="EC" id="5.6.2.1" evidence="10"/>
<keyword evidence="5" id="KW-0862">Zinc</keyword>
<dbReference type="InterPro" id="IPR013497">
    <property type="entry name" value="Topo_IA_cen"/>
</dbReference>
<evidence type="ECO:0000256" key="3">
    <source>
        <dbReference type="ARBA" id="ARBA00022723"/>
    </source>
</evidence>
<dbReference type="SMART" id="SM00436">
    <property type="entry name" value="TOP1Bc"/>
    <property type="match status" value="1"/>
</dbReference>
<dbReference type="Proteomes" id="UP000069205">
    <property type="component" value="Chromosome"/>
</dbReference>
<dbReference type="InterPro" id="IPR003601">
    <property type="entry name" value="Topo_IA_2"/>
</dbReference>
<dbReference type="STRING" id="42253.NITMOv2_0875"/>
<comment type="function">
    <text evidence="10">Releases the supercoiling and torsional tension of DNA, which is introduced during the DNA replication and transcription, by transiently cleaving and rejoining one strand of the DNA duplex. Introduces a single-strand break via transesterification at a target site in duplex DNA. The scissile phosphodiester is attacked by the catalytic tyrosine of the enzyme, resulting in the formation of a DNA-(5'-phosphotyrosyl)-enzyme intermediate and the expulsion of a 3'-OH DNA strand. The free DNA strand then undergoes passage around the unbroken strand, thus removing DNA supercoils. Finally, in the religation step, the DNA 3'-OH attacks the covalent intermediate to expel the active-site tyrosine and restore the DNA phosphodiester backbone.</text>
</comment>
<dbReference type="AlphaFoldDB" id="A0A0K2G8P4"/>
<dbReference type="KEGG" id="nmv:NITMOv2_0875"/>
<name>A0A0K2G8P4_NITMO</name>
<dbReference type="SMART" id="SM00437">
    <property type="entry name" value="TOP1Ac"/>
    <property type="match status" value="1"/>
</dbReference>
<feature type="region of interest" description="Disordered" evidence="11">
    <location>
        <begin position="434"/>
        <end position="461"/>
    </location>
</feature>
<evidence type="ECO:0000256" key="10">
    <source>
        <dbReference type="HAMAP-Rule" id="MF_00952"/>
    </source>
</evidence>
<feature type="compositionally biased region" description="Basic and acidic residues" evidence="11">
    <location>
        <begin position="434"/>
        <end position="446"/>
    </location>
</feature>
<evidence type="ECO:0000256" key="2">
    <source>
        <dbReference type="ARBA" id="ARBA00009446"/>
    </source>
</evidence>
<accession>A0A0K2G8P4</accession>
<evidence type="ECO:0000256" key="6">
    <source>
        <dbReference type="ARBA" id="ARBA00022842"/>
    </source>
</evidence>
<feature type="site" description="Interaction with DNA" evidence="10">
    <location>
        <position position="154"/>
    </location>
</feature>
<dbReference type="InterPro" id="IPR000380">
    <property type="entry name" value="Topo_IA"/>
</dbReference>
<dbReference type="CDD" id="cd03363">
    <property type="entry name" value="TOPRIM_TopoIA_TopoI"/>
    <property type="match status" value="1"/>
</dbReference>
<dbReference type="InterPro" id="IPR003602">
    <property type="entry name" value="Topo_IA_DNA-bd_dom"/>
</dbReference>
<sequence>MAKSLIIVESPTKAKTITKYLGRGYTVMASVGHVKDLPTSKLGVDLENDFEPQYVTIKGKSKVLAEIKKKAEDADKVFLAPDPDREGEAIAWHIAQELNGKAKKRKKDGKVFRVLFNEITESAIKRALQSPGEIDMKLVNAQQARRVLDRIVGYQGSQLLWNKVRRGLSMGRVQSVAVRLICEREAEREAFRPEEYWSITALLAGANPPSFDAKLHSINGEEASIENGEQAARIVQAVDGKTFVVESIERREKKRNPVAPFITSRLQQEAARKLHFSPKKTMTLAQQLYEGVEIGTEGPTGLITYMRTDSPRISNEAMAEARDVIQARFGADYLPATPNVYKTSKAAQEAHEAVRPTSAARDPESIRQYLEPDQYNLYKLIWNRFIASQMVPAILDVTRIDSTPVGTKDKYIFRSTGTVVKFPGHTAVYMEGVDKEAPTHKPKADQEAEDDNERQLPTLSEGEHLRLVAQEGQTVPGLTSKQHFTQPPPRYNEALLIKELEEKGIGRPSTYAAIISTIQDRKYVEKIEGRLVPTETGKTVNDFLLKGFPELINVDFTSHLEEQLDEVEEGTKPWVDAVRDFYNPFTREMERAKTIPGPKDTVEPPTDIPCEKCGRMMEIKWGRNGKFLACPGYKADPPCKNTQNFEKLPDGTIKIVPKQELTTDQKCEKCGSPMVVKSGRFGKFIACSAYPECKTTKPLALGVKCPQPGCGGDLVQKRTRKGRSFYACSRYPQCEFALWDRPVAKSCPTCQAPFLIEKVSKQAGRSVQCRNEDCGYREAG</sequence>
<dbReference type="PANTHER" id="PTHR42785">
    <property type="entry name" value="DNA TOPOISOMERASE, TYPE IA, CORE"/>
    <property type="match status" value="1"/>
</dbReference>
<dbReference type="GO" id="GO:0005694">
    <property type="term" value="C:chromosome"/>
    <property type="evidence" value="ECO:0007669"/>
    <property type="project" value="InterPro"/>
</dbReference>
<dbReference type="InterPro" id="IPR013824">
    <property type="entry name" value="Topo_IA_cen_sub1"/>
</dbReference>
<dbReference type="InterPro" id="IPR013498">
    <property type="entry name" value="Topo_IA_Znf"/>
</dbReference>
<dbReference type="InterPro" id="IPR006171">
    <property type="entry name" value="TOPRIM_dom"/>
</dbReference>
<evidence type="ECO:0000313" key="15">
    <source>
        <dbReference type="Proteomes" id="UP000069205"/>
    </source>
</evidence>
<feature type="region of interest" description="Interaction with DNA" evidence="10">
    <location>
        <begin position="169"/>
        <end position="174"/>
    </location>
</feature>
<feature type="site" description="Interaction with DNA" evidence="10">
    <location>
        <position position="33"/>
    </location>
</feature>
<dbReference type="InterPro" id="IPR013825">
    <property type="entry name" value="Topo_IA_cen_sub2"/>
</dbReference>
<dbReference type="Gene3D" id="2.70.20.10">
    <property type="entry name" value="Topoisomerase I, domain 3"/>
    <property type="match status" value="1"/>
</dbReference>
<feature type="site" description="Interaction with DNA" evidence="10">
    <location>
        <position position="307"/>
    </location>
</feature>
<dbReference type="InterPro" id="IPR028612">
    <property type="entry name" value="Topoisom_1_IA"/>
</dbReference>
<evidence type="ECO:0000256" key="1">
    <source>
        <dbReference type="ARBA" id="ARBA00000213"/>
    </source>
</evidence>
<keyword evidence="7 10" id="KW-0799">Topoisomerase</keyword>
<feature type="site" description="Interaction with DNA" evidence="10">
    <location>
        <position position="145"/>
    </location>
</feature>
<evidence type="ECO:0000256" key="11">
    <source>
        <dbReference type="SAM" id="MobiDB-lite"/>
    </source>
</evidence>
<dbReference type="PRINTS" id="PR00417">
    <property type="entry name" value="PRTPISMRASEI"/>
</dbReference>
<feature type="active site" description="O-(5'-phospho-DNA)-tyrosine intermediate" evidence="10">
    <location>
        <position position="305"/>
    </location>
</feature>
<dbReference type="PROSITE" id="PS00396">
    <property type="entry name" value="TOPO_IA_1"/>
    <property type="match status" value="1"/>
</dbReference>
<dbReference type="Pfam" id="PF01396">
    <property type="entry name" value="Zn_ribbon_Top1"/>
    <property type="match status" value="3"/>
</dbReference>
<feature type="site" description="Interaction with DNA" evidence="10">
    <location>
        <position position="146"/>
    </location>
</feature>
<dbReference type="GO" id="GO:0003677">
    <property type="term" value="F:DNA binding"/>
    <property type="evidence" value="ECO:0007669"/>
    <property type="project" value="UniProtKB-KW"/>
</dbReference>
<feature type="site" description="Interaction with DNA" evidence="10">
    <location>
        <position position="161"/>
    </location>
</feature>
<comment type="subunit">
    <text evidence="10">Monomer.</text>
</comment>
<evidence type="ECO:0000256" key="8">
    <source>
        <dbReference type="ARBA" id="ARBA00023125"/>
    </source>
</evidence>
<keyword evidence="3" id="KW-0479">Metal-binding</keyword>
<evidence type="ECO:0000259" key="12">
    <source>
        <dbReference type="PROSITE" id="PS50880"/>
    </source>
</evidence>
<evidence type="ECO:0000313" key="14">
    <source>
        <dbReference type="EMBL" id="ALA57310.1"/>
    </source>
</evidence>
<dbReference type="GO" id="GO:0003917">
    <property type="term" value="F:DNA topoisomerase type I (single strand cut, ATP-independent) activity"/>
    <property type="evidence" value="ECO:0007669"/>
    <property type="project" value="UniProtKB-UniRule"/>
</dbReference>
<dbReference type="NCBIfam" id="TIGR01051">
    <property type="entry name" value="topA_bact"/>
    <property type="match status" value="1"/>
</dbReference>
<feature type="site" description="Interaction with DNA" evidence="10">
    <location>
        <position position="521"/>
    </location>
</feature>
<keyword evidence="15" id="KW-1185">Reference proteome</keyword>
<dbReference type="InterPro" id="IPR023405">
    <property type="entry name" value="Topo_IA_core_domain"/>
</dbReference>
<dbReference type="PATRIC" id="fig|42253.5.peg.857"/>
<dbReference type="InterPro" id="IPR034149">
    <property type="entry name" value="TOPRIM_TopoI"/>
</dbReference>
<dbReference type="RefSeq" id="WP_053378666.1">
    <property type="nucleotide sequence ID" value="NZ_CP011801.1"/>
</dbReference>
<dbReference type="Gene3D" id="3.40.50.140">
    <property type="match status" value="1"/>
</dbReference>
<dbReference type="EMBL" id="CP011801">
    <property type="protein sequence ID" value="ALA57310.1"/>
    <property type="molecule type" value="Genomic_DNA"/>
</dbReference>
<organism evidence="14 15">
    <name type="scientific">Nitrospira moscoviensis</name>
    <dbReference type="NCBI Taxonomy" id="42253"/>
    <lineage>
        <taxon>Bacteria</taxon>
        <taxon>Pseudomonadati</taxon>
        <taxon>Nitrospirota</taxon>
        <taxon>Nitrospiria</taxon>
        <taxon>Nitrospirales</taxon>
        <taxon>Nitrospiraceae</taxon>
        <taxon>Nitrospira</taxon>
    </lineage>
</organism>
<dbReference type="Gene3D" id="3.30.65.10">
    <property type="entry name" value="Bacterial Topoisomerase I, domain 1"/>
    <property type="match status" value="3"/>
</dbReference>
<dbReference type="InterPro" id="IPR005733">
    <property type="entry name" value="TopoI_bac-type"/>
</dbReference>
<proteinExistence type="inferred from homology"/>
<dbReference type="HAMAP" id="MF_00952">
    <property type="entry name" value="Topoisom_1_prok"/>
    <property type="match status" value="1"/>
</dbReference>
<dbReference type="PANTHER" id="PTHR42785:SF1">
    <property type="entry name" value="DNA TOPOISOMERASE"/>
    <property type="match status" value="1"/>
</dbReference>
<evidence type="ECO:0000256" key="7">
    <source>
        <dbReference type="ARBA" id="ARBA00023029"/>
    </source>
</evidence>
<dbReference type="Pfam" id="PF01751">
    <property type="entry name" value="Toprim"/>
    <property type="match status" value="1"/>
</dbReference>
<dbReference type="SMART" id="SM00493">
    <property type="entry name" value="TOPRIM"/>
    <property type="match status" value="1"/>
</dbReference>
<dbReference type="Gene3D" id="1.10.290.10">
    <property type="entry name" value="Topoisomerase I, domain 4"/>
    <property type="match status" value="1"/>
</dbReference>
<dbReference type="GO" id="GO:0006265">
    <property type="term" value="P:DNA topological change"/>
    <property type="evidence" value="ECO:0007669"/>
    <property type="project" value="UniProtKB-UniRule"/>
</dbReference>
<dbReference type="SUPFAM" id="SSF56712">
    <property type="entry name" value="Prokaryotic type I DNA topoisomerase"/>
    <property type="match status" value="1"/>
</dbReference>
<evidence type="ECO:0000256" key="5">
    <source>
        <dbReference type="ARBA" id="ARBA00022833"/>
    </source>
</evidence>
<reference evidence="14 15" key="1">
    <citation type="journal article" date="2015" name="Proc. Natl. Acad. Sci. U.S.A.">
        <title>Expanded metabolic versatility of ubiquitous nitrite-oxidizing bacteria from the genus Nitrospira.</title>
        <authorList>
            <person name="Koch H."/>
            <person name="Lucker S."/>
            <person name="Albertsen M."/>
            <person name="Kitzinger K."/>
            <person name="Herbold C."/>
            <person name="Spieck E."/>
            <person name="Nielsen P.H."/>
            <person name="Wagner M."/>
            <person name="Daims H."/>
        </authorList>
    </citation>
    <scope>NUCLEOTIDE SEQUENCE [LARGE SCALE GENOMIC DNA]</scope>
    <source>
        <strain evidence="14 15">NSP M-1</strain>
    </source>
</reference>
<dbReference type="OrthoDB" id="9804262at2"/>
<dbReference type="CDD" id="cd00186">
    <property type="entry name" value="TOP1Ac"/>
    <property type="match status" value="1"/>
</dbReference>
<feature type="site" description="Interaction with DNA" evidence="10">
    <location>
        <position position="149"/>
    </location>
</feature>
<gene>
    <name evidence="10 14" type="primary">topA</name>
    <name evidence="14" type="ORF">NITMOv2_0875</name>
</gene>
<dbReference type="Pfam" id="PF01131">
    <property type="entry name" value="Topoisom_bac"/>
    <property type="match status" value="1"/>
</dbReference>
<keyword evidence="6" id="KW-0460">Magnesium</keyword>
<dbReference type="PROSITE" id="PS52039">
    <property type="entry name" value="TOPO_IA_2"/>
    <property type="match status" value="1"/>
</dbReference>
<keyword evidence="9 10" id="KW-0413">Isomerase</keyword>
<dbReference type="Gene3D" id="1.10.460.10">
    <property type="entry name" value="Topoisomerase I, domain 2"/>
    <property type="match status" value="1"/>
</dbReference>
<protein>
    <recommendedName>
        <fullName evidence="10">DNA topoisomerase 1</fullName>
        <ecNumber evidence="10">5.6.2.1</ecNumber>
    </recommendedName>
    <alternativeName>
        <fullName evidence="10">DNA topoisomerase I</fullName>
    </alternativeName>
</protein>
<comment type="similarity">
    <text evidence="2 10">Belongs to the type IA topoisomerase family.</text>
</comment>
<evidence type="ECO:0000256" key="4">
    <source>
        <dbReference type="ARBA" id="ARBA00022771"/>
    </source>
</evidence>